<evidence type="ECO:0000256" key="1">
    <source>
        <dbReference type="ARBA" id="ARBA00010062"/>
    </source>
</evidence>
<dbReference type="EMBL" id="JACHJC010000001">
    <property type="protein sequence ID" value="MBB5113432.1"/>
    <property type="molecule type" value="Genomic_DNA"/>
</dbReference>
<keyword evidence="8" id="KW-1185">Reference proteome</keyword>
<dbReference type="Gene3D" id="3.40.50.2300">
    <property type="match status" value="2"/>
</dbReference>
<gene>
    <name evidence="7" type="ORF">FHU28_003271</name>
</gene>
<dbReference type="InterPro" id="IPR028082">
    <property type="entry name" value="Peripla_BP_I"/>
</dbReference>
<dbReference type="CDD" id="cd06343">
    <property type="entry name" value="PBP1_ABC_ligand_binding-like"/>
    <property type="match status" value="1"/>
</dbReference>
<dbReference type="RefSeq" id="WP_184685170.1">
    <property type="nucleotide sequence ID" value="NZ_JACHJC010000001.1"/>
</dbReference>
<comment type="caution">
    <text evidence="7">The sequence shown here is derived from an EMBL/GenBank/DDBJ whole genome shotgun (WGS) entry which is preliminary data.</text>
</comment>
<evidence type="ECO:0000313" key="7">
    <source>
        <dbReference type="EMBL" id="MBB5113432.1"/>
    </source>
</evidence>
<name>A0ABR6MDH4_MICEC</name>
<dbReference type="GeneID" id="300293836"/>
<dbReference type="SUPFAM" id="SSF53822">
    <property type="entry name" value="Periplasmic binding protein-like I"/>
    <property type="match status" value="1"/>
</dbReference>
<evidence type="ECO:0000256" key="3">
    <source>
        <dbReference type="ARBA" id="ARBA00022729"/>
    </source>
</evidence>
<evidence type="ECO:0000313" key="8">
    <source>
        <dbReference type="Proteomes" id="UP000618986"/>
    </source>
</evidence>
<organism evidence="7 8">
    <name type="scientific">Micromonospora echinospora</name>
    <name type="common">Micromonospora purpurea</name>
    <dbReference type="NCBI Taxonomy" id="1877"/>
    <lineage>
        <taxon>Bacteria</taxon>
        <taxon>Bacillati</taxon>
        <taxon>Actinomycetota</taxon>
        <taxon>Actinomycetes</taxon>
        <taxon>Micromonosporales</taxon>
        <taxon>Micromonosporaceae</taxon>
        <taxon>Micromonospora</taxon>
    </lineage>
</organism>
<feature type="domain" description="Leucine-binding protein" evidence="6">
    <location>
        <begin position="44"/>
        <end position="374"/>
    </location>
</feature>
<comment type="similarity">
    <text evidence="1">Belongs to the leucine-binding protein family.</text>
</comment>
<reference evidence="7 8" key="1">
    <citation type="submission" date="2020-08" db="EMBL/GenBank/DDBJ databases">
        <title>Sequencing the genomes of 1000 actinobacteria strains.</title>
        <authorList>
            <person name="Klenk H.-P."/>
        </authorList>
    </citation>
    <scope>NUCLEOTIDE SEQUENCE [LARGE SCALE GENOMIC DNA]</scope>
    <source>
        <strain evidence="7 8">DSM 43036</strain>
    </source>
</reference>
<sequence>MRKSVTAIALLALALAGCTTTSSEGGGTQVSTQGVTDTEIYIQGFGPITGPASWVGLGNRDGFALAVKEINAAGGVHGRKIRFEFHDDAFQVAQAQQVARRIIQQDKPFMVYAGTGSTTFLAVADQLRQSGLPVYNGFSGSEAARKTPEVDNMFHGEAVSTKWVAPSMADMIADNLKATRVAILHEDGEWGRTLCAQVTTELQGKSGLQVVANETYPAAGNDFTGQLVAIRNANPQVVVNCGLFPAAKIILRQARELGLKAQFVGDAGQANATVWTGNEAAAEDWLFNWYEPQFLTDTTGAQGEFLQKYKAEYPSAPTGRPNHADNFSYTAAYLLKGALEKAGKDLTAEKFIEALAAVKDARPTPISPNVSCANERHECFVDLVWMRIQGGKAVPVDDAGLAQIAGKVSGS</sequence>
<evidence type="ECO:0000256" key="5">
    <source>
        <dbReference type="SAM" id="SignalP"/>
    </source>
</evidence>
<dbReference type="PANTHER" id="PTHR47235:SF1">
    <property type="entry name" value="BLR6548 PROTEIN"/>
    <property type="match status" value="1"/>
</dbReference>
<dbReference type="InterPro" id="IPR000709">
    <property type="entry name" value="Leu_Ile_Val-bd"/>
</dbReference>
<dbReference type="PROSITE" id="PS51257">
    <property type="entry name" value="PROKAR_LIPOPROTEIN"/>
    <property type="match status" value="1"/>
</dbReference>
<proteinExistence type="inferred from homology"/>
<dbReference type="PRINTS" id="PR00337">
    <property type="entry name" value="LEUILEVALBP"/>
</dbReference>
<dbReference type="InterPro" id="IPR028081">
    <property type="entry name" value="Leu-bd"/>
</dbReference>
<accession>A0ABR6MDH4</accession>
<keyword evidence="3 5" id="KW-0732">Signal</keyword>
<evidence type="ECO:0000259" key="6">
    <source>
        <dbReference type="Pfam" id="PF13458"/>
    </source>
</evidence>
<dbReference type="Proteomes" id="UP000618986">
    <property type="component" value="Unassembled WGS sequence"/>
</dbReference>
<evidence type="ECO:0000256" key="2">
    <source>
        <dbReference type="ARBA" id="ARBA00022448"/>
    </source>
</evidence>
<feature type="signal peptide" evidence="5">
    <location>
        <begin position="1"/>
        <end position="24"/>
    </location>
</feature>
<dbReference type="Pfam" id="PF13458">
    <property type="entry name" value="Peripla_BP_6"/>
    <property type="match status" value="1"/>
</dbReference>
<keyword evidence="2" id="KW-0813">Transport</keyword>
<dbReference type="PANTHER" id="PTHR47235">
    <property type="entry name" value="BLR6548 PROTEIN"/>
    <property type="match status" value="1"/>
</dbReference>
<keyword evidence="4" id="KW-0029">Amino-acid transport</keyword>
<evidence type="ECO:0000256" key="4">
    <source>
        <dbReference type="ARBA" id="ARBA00022970"/>
    </source>
</evidence>
<feature type="chain" id="PRO_5047169599" evidence="5">
    <location>
        <begin position="25"/>
        <end position="411"/>
    </location>
</feature>
<protein>
    <submittedName>
        <fullName evidence="7">Branched-chain amino acid transport system substrate-binding protein</fullName>
    </submittedName>
</protein>